<proteinExistence type="predicted"/>
<gene>
    <name evidence="2" type="ORF">B1806_13810</name>
</gene>
<feature type="compositionally biased region" description="Polar residues" evidence="1">
    <location>
        <begin position="1"/>
        <end position="11"/>
    </location>
</feature>
<accession>A0A4S3KHQ7</accession>
<organism evidence="2 3">
    <name type="scientific">Metallibacterium scheffleri</name>
    <dbReference type="NCBI Taxonomy" id="993689"/>
    <lineage>
        <taxon>Bacteria</taxon>
        <taxon>Pseudomonadati</taxon>
        <taxon>Pseudomonadota</taxon>
        <taxon>Gammaproteobacteria</taxon>
        <taxon>Lysobacterales</taxon>
        <taxon>Rhodanobacteraceae</taxon>
        <taxon>Metallibacterium</taxon>
    </lineage>
</organism>
<evidence type="ECO:0000256" key="1">
    <source>
        <dbReference type="SAM" id="MobiDB-lite"/>
    </source>
</evidence>
<name>A0A4S3KHQ7_9GAMM</name>
<reference evidence="2 3" key="1">
    <citation type="submission" date="2017-02" db="EMBL/GenBank/DDBJ databases">
        <title>Whole genome sequencing of Metallibacterium scheffleri DSM 24874 (T).</title>
        <authorList>
            <person name="Kumar S."/>
            <person name="Patil P."/>
            <person name="Patil P.B."/>
        </authorList>
    </citation>
    <scope>NUCLEOTIDE SEQUENCE [LARGE SCALE GENOMIC DNA]</scope>
    <source>
        <strain evidence="2 3">DSM 24874</strain>
    </source>
</reference>
<dbReference type="AlphaFoldDB" id="A0A4S3KHQ7"/>
<feature type="region of interest" description="Disordered" evidence="1">
    <location>
        <begin position="1"/>
        <end position="47"/>
    </location>
</feature>
<keyword evidence="3" id="KW-1185">Reference proteome</keyword>
<protein>
    <submittedName>
        <fullName evidence="2">Uncharacterized protein</fullName>
    </submittedName>
</protein>
<sequence>MAAVQSRTSSDGVMAGVDEHDASSHAASPAAAQTRGDRAEFPNIHQDVSGQALRGLIKARLMAR</sequence>
<evidence type="ECO:0000313" key="2">
    <source>
        <dbReference type="EMBL" id="THD08129.1"/>
    </source>
</evidence>
<dbReference type="Proteomes" id="UP000307749">
    <property type="component" value="Unassembled WGS sequence"/>
</dbReference>
<comment type="caution">
    <text evidence="2">The sequence shown here is derived from an EMBL/GenBank/DDBJ whole genome shotgun (WGS) entry which is preliminary data.</text>
</comment>
<evidence type="ECO:0000313" key="3">
    <source>
        <dbReference type="Proteomes" id="UP000307749"/>
    </source>
</evidence>
<dbReference type="EMBL" id="MWQO01000052">
    <property type="protein sequence ID" value="THD08129.1"/>
    <property type="molecule type" value="Genomic_DNA"/>
</dbReference>